<protein>
    <recommendedName>
        <fullName evidence="3">histidine kinase</fullName>
        <ecNumber evidence="3">2.7.13.3</ecNumber>
    </recommendedName>
</protein>
<dbReference type="CDD" id="cd00156">
    <property type="entry name" value="REC"/>
    <property type="match status" value="1"/>
</dbReference>
<dbReference type="SMART" id="SM00448">
    <property type="entry name" value="REC"/>
    <property type="match status" value="1"/>
</dbReference>
<proteinExistence type="predicted"/>
<dbReference type="InterPro" id="IPR004358">
    <property type="entry name" value="Sig_transdc_His_kin-like_C"/>
</dbReference>
<evidence type="ECO:0000256" key="7">
    <source>
        <dbReference type="ARBA" id="ARBA00022777"/>
    </source>
</evidence>
<evidence type="ECO:0000313" key="17">
    <source>
        <dbReference type="EMBL" id="EHJ10191.1"/>
    </source>
</evidence>
<dbReference type="SUPFAM" id="SSF55874">
    <property type="entry name" value="ATPase domain of HSP90 chaperone/DNA topoisomerase II/histidine kinase"/>
    <property type="match status" value="1"/>
</dbReference>
<dbReference type="SMART" id="SM00387">
    <property type="entry name" value="HATPase_c"/>
    <property type="match status" value="1"/>
</dbReference>
<evidence type="ECO:0000259" key="16">
    <source>
        <dbReference type="PROSITE" id="PS50839"/>
    </source>
</evidence>
<keyword evidence="5" id="KW-0808">Transferase</keyword>
<evidence type="ECO:0000256" key="5">
    <source>
        <dbReference type="ARBA" id="ARBA00022679"/>
    </source>
</evidence>
<comment type="catalytic activity">
    <reaction evidence="1">
        <text>ATP + protein L-histidine = ADP + protein N-phospho-L-histidine.</text>
        <dbReference type="EC" id="2.7.13.3"/>
    </reaction>
</comment>
<dbReference type="InterPro" id="IPR036097">
    <property type="entry name" value="HisK_dim/P_sf"/>
</dbReference>
<keyword evidence="12" id="KW-0175">Coiled coil</keyword>
<evidence type="ECO:0000256" key="3">
    <source>
        <dbReference type="ARBA" id="ARBA00012438"/>
    </source>
</evidence>
<dbReference type="GO" id="GO:0005886">
    <property type="term" value="C:plasma membrane"/>
    <property type="evidence" value="ECO:0007669"/>
    <property type="project" value="TreeGrafter"/>
</dbReference>
<evidence type="ECO:0000259" key="14">
    <source>
        <dbReference type="PROSITE" id="PS50109"/>
    </source>
</evidence>
<comment type="subcellular location">
    <subcellularLocation>
        <location evidence="2">Membrane</location>
    </subcellularLocation>
</comment>
<dbReference type="PROSITE" id="PS50109">
    <property type="entry name" value="HIS_KIN"/>
    <property type="match status" value="1"/>
</dbReference>
<dbReference type="InterPro" id="IPR036890">
    <property type="entry name" value="HATPase_C_sf"/>
</dbReference>
<accession>G5JC81</accession>
<dbReference type="PROSITE" id="PS50110">
    <property type="entry name" value="RESPONSE_REGULATORY"/>
    <property type="match status" value="1"/>
</dbReference>
<sequence>MKSPFPSRSLAFYLPLILSVFIGGSISIIVTFIHWSSEAYRVKTNFEKQGDNLTENLQQNIQEYTNITQSLGAFYESSDQVTRKDFKLFTQHFLDENLGILGMAWAARISQQERLNYEKKMIISGFSNFKIWGKDKNVVNNKTEYFPVTYGEPQQLYRSVVGLELSSSKVLNSPLEKSRDTGEMTTSQPFTLITGGHGFMLYYPVYERESNPQTIQERRQKFKGVVYTVYRIEDLITRIVNHTSVSDYSFFISDTDTISDNSLIFALDAETKKVNISTTIPFSIPLSCETLLPCQRKLMIADDSWFLTIIPEDNQYIIVIESMLLLLLGLGITTLITNYLWKTLSEKNHIEQVVKERTNAWLENTENLEKRIDKRIQELKNANEEKTQILTQMNYELRLPLNNILGFLEQSSYDNSLTQEQKDNVYYIQKNSQHLLQLLNKNFYFSKLISGKISIQRNMVILENLVNSISRQFEEEVKRKKLKLNYYIEPEISRYIKIDETKLRTILVNLLDNSIKFTDQGMITIKLFCDNQAWLSDNNTDSLDQENLWIEIEDNGSGIAPDIQDKVFEPFFRVNKKQGFGLGLSITSQLINLMGGKIYLSSQLGRGTIIQFYLPFTIPKTEEIRTNNQHQTIVSLANNEPNYRILVIDEQQENRELLVDFLKPIGFNLKEASKLQSALDVSRTWQPHLIFVDIKMLLSENNQIVNEIKNLQTLNQITIVGIASGKLEESQREQLQIWCDDCLYKPFSMDLILEKINFYLGVSYLWNNEEVEMISTRKIVKSLNYPTLKMMSSQWLKEVYSAASSGNRSLLEELIQQIPERHDSIINSMRELVNNFNYRQIREIIEPLID</sequence>
<dbReference type="CDD" id="cd00082">
    <property type="entry name" value="HisKA"/>
    <property type="match status" value="1"/>
</dbReference>
<dbReference type="InterPro" id="IPR006189">
    <property type="entry name" value="CHASE_dom"/>
</dbReference>
<name>G5JC81_CROWT</name>
<dbReference type="InterPro" id="IPR003594">
    <property type="entry name" value="HATPase_dom"/>
</dbReference>
<keyword evidence="6 13" id="KW-0812">Transmembrane</keyword>
<dbReference type="EMBL" id="AESD01000758">
    <property type="protein sequence ID" value="EHJ10191.1"/>
    <property type="molecule type" value="Genomic_DNA"/>
</dbReference>
<evidence type="ECO:0000256" key="9">
    <source>
        <dbReference type="ARBA" id="ARBA00023012"/>
    </source>
</evidence>
<comment type="caution">
    <text evidence="17">The sequence shown here is derived from an EMBL/GenBank/DDBJ whole genome shotgun (WGS) entry which is preliminary data.</text>
</comment>
<dbReference type="AlphaFoldDB" id="G5JC81"/>
<evidence type="ECO:0000256" key="13">
    <source>
        <dbReference type="SAM" id="Phobius"/>
    </source>
</evidence>
<dbReference type="Gene3D" id="3.30.565.10">
    <property type="entry name" value="Histidine kinase-like ATPase, C-terminal domain"/>
    <property type="match status" value="1"/>
</dbReference>
<dbReference type="InterPro" id="IPR042240">
    <property type="entry name" value="CHASE_sf"/>
</dbReference>
<dbReference type="Pfam" id="PF03924">
    <property type="entry name" value="CHASE"/>
    <property type="match status" value="1"/>
</dbReference>
<dbReference type="Gene3D" id="1.10.287.130">
    <property type="match status" value="1"/>
</dbReference>
<dbReference type="Pfam" id="PF00072">
    <property type="entry name" value="Response_reg"/>
    <property type="match status" value="1"/>
</dbReference>
<feature type="domain" description="CHASE" evidence="16">
    <location>
        <begin position="77"/>
        <end position="239"/>
    </location>
</feature>
<evidence type="ECO:0000256" key="8">
    <source>
        <dbReference type="ARBA" id="ARBA00022989"/>
    </source>
</evidence>
<dbReference type="Pfam" id="PF00512">
    <property type="entry name" value="HisKA"/>
    <property type="match status" value="1"/>
</dbReference>
<keyword evidence="4 11" id="KW-0597">Phosphoprotein</keyword>
<feature type="transmembrane region" description="Helical" evidence="13">
    <location>
        <begin position="12"/>
        <end position="35"/>
    </location>
</feature>
<dbReference type="SUPFAM" id="SSF52172">
    <property type="entry name" value="CheY-like"/>
    <property type="match status" value="1"/>
</dbReference>
<dbReference type="GO" id="GO:0000155">
    <property type="term" value="F:phosphorelay sensor kinase activity"/>
    <property type="evidence" value="ECO:0007669"/>
    <property type="project" value="InterPro"/>
</dbReference>
<evidence type="ECO:0000256" key="6">
    <source>
        <dbReference type="ARBA" id="ARBA00022692"/>
    </source>
</evidence>
<dbReference type="Gene3D" id="3.40.50.2300">
    <property type="match status" value="1"/>
</dbReference>
<evidence type="ECO:0000259" key="15">
    <source>
        <dbReference type="PROSITE" id="PS50110"/>
    </source>
</evidence>
<feature type="domain" description="Response regulatory" evidence="15">
    <location>
        <begin position="644"/>
        <end position="760"/>
    </location>
</feature>
<organism evidence="17 18">
    <name type="scientific">Crocosphaera watsonii WH 0003</name>
    <dbReference type="NCBI Taxonomy" id="423471"/>
    <lineage>
        <taxon>Bacteria</taxon>
        <taxon>Bacillati</taxon>
        <taxon>Cyanobacteriota</taxon>
        <taxon>Cyanophyceae</taxon>
        <taxon>Oscillatoriophycideae</taxon>
        <taxon>Chroococcales</taxon>
        <taxon>Aphanothecaceae</taxon>
        <taxon>Crocosphaera</taxon>
    </lineage>
</organism>
<gene>
    <name evidence="17" type="ORF">CWATWH0003_5041</name>
</gene>
<dbReference type="Proteomes" id="UP000003477">
    <property type="component" value="Unassembled WGS sequence"/>
</dbReference>
<evidence type="ECO:0000256" key="4">
    <source>
        <dbReference type="ARBA" id="ARBA00022553"/>
    </source>
</evidence>
<keyword evidence="8 13" id="KW-1133">Transmembrane helix</keyword>
<evidence type="ECO:0000313" key="18">
    <source>
        <dbReference type="Proteomes" id="UP000003477"/>
    </source>
</evidence>
<dbReference type="InterPro" id="IPR001789">
    <property type="entry name" value="Sig_transdc_resp-reg_receiver"/>
</dbReference>
<dbReference type="GeneID" id="88768392"/>
<dbReference type="EC" id="2.7.13.3" evidence="3"/>
<evidence type="ECO:0000256" key="10">
    <source>
        <dbReference type="ARBA" id="ARBA00023136"/>
    </source>
</evidence>
<keyword evidence="7" id="KW-0418">Kinase</keyword>
<dbReference type="InterPro" id="IPR003661">
    <property type="entry name" value="HisK_dim/P_dom"/>
</dbReference>
<dbReference type="Pfam" id="PF02518">
    <property type="entry name" value="HATPase_c"/>
    <property type="match status" value="1"/>
</dbReference>
<evidence type="ECO:0000256" key="12">
    <source>
        <dbReference type="SAM" id="Coils"/>
    </source>
</evidence>
<keyword evidence="9" id="KW-0902">Two-component regulatory system</keyword>
<dbReference type="PATRIC" id="fig|423471.3.peg.4723"/>
<evidence type="ECO:0000256" key="2">
    <source>
        <dbReference type="ARBA" id="ARBA00004370"/>
    </source>
</evidence>
<dbReference type="PANTHER" id="PTHR43047">
    <property type="entry name" value="TWO-COMPONENT HISTIDINE PROTEIN KINASE"/>
    <property type="match status" value="1"/>
</dbReference>
<feature type="coiled-coil region" evidence="12">
    <location>
        <begin position="362"/>
        <end position="396"/>
    </location>
</feature>
<dbReference type="GO" id="GO:0009927">
    <property type="term" value="F:histidine phosphotransfer kinase activity"/>
    <property type="evidence" value="ECO:0007669"/>
    <property type="project" value="TreeGrafter"/>
</dbReference>
<keyword evidence="10 13" id="KW-0472">Membrane</keyword>
<dbReference type="SUPFAM" id="SSF47384">
    <property type="entry name" value="Homodimeric domain of signal transducing histidine kinase"/>
    <property type="match status" value="1"/>
</dbReference>
<reference evidence="17 18" key="1">
    <citation type="journal article" date="2011" name="Front. Microbiol.">
        <title>Two Strains of Crocosphaera watsonii with Highly Conserved Genomes are Distinguished by Strain-Specific Features.</title>
        <authorList>
            <person name="Bench S.R."/>
            <person name="Ilikchyan I.N."/>
            <person name="Tripp H.J."/>
            <person name="Zehr J.P."/>
        </authorList>
    </citation>
    <scope>NUCLEOTIDE SEQUENCE [LARGE SCALE GENOMIC DNA]</scope>
    <source>
        <strain evidence="17 18">WH 0003</strain>
    </source>
</reference>
<feature type="domain" description="Histidine kinase" evidence="14">
    <location>
        <begin position="392"/>
        <end position="618"/>
    </location>
</feature>
<evidence type="ECO:0000256" key="11">
    <source>
        <dbReference type="PROSITE-ProRule" id="PRU00169"/>
    </source>
</evidence>
<dbReference type="SMART" id="SM01079">
    <property type="entry name" value="CHASE"/>
    <property type="match status" value="1"/>
</dbReference>
<dbReference type="PANTHER" id="PTHR43047:SF66">
    <property type="entry name" value="HISKA"/>
    <property type="match status" value="1"/>
</dbReference>
<dbReference type="PRINTS" id="PR00344">
    <property type="entry name" value="BCTRLSENSOR"/>
</dbReference>
<evidence type="ECO:0000256" key="1">
    <source>
        <dbReference type="ARBA" id="ARBA00000085"/>
    </source>
</evidence>
<dbReference type="Gene3D" id="3.30.450.350">
    <property type="entry name" value="CHASE domain"/>
    <property type="match status" value="1"/>
</dbReference>
<dbReference type="SMART" id="SM00388">
    <property type="entry name" value="HisKA"/>
    <property type="match status" value="1"/>
</dbReference>
<feature type="modified residue" description="4-aspartylphosphate" evidence="11">
    <location>
        <position position="693"/>
    </location>
</feature>
<dbReference type="PROSITE" id="PS50839">
    <property type="entry name" value="CHASE"/>
    <property type="match status" value="1"/>
</dbReference>
<dbReference type="RefSeq" id="WP_007312831.1">
    <property type="nucleotide sequence ID" value="NZ_AESD01000758.1"/>
</dbReference>
<dbReference type="InterPro" id="IPR005467">
    <property type="entry name" value="His_kinase_dom"/>
</dbReference>
<dbReference type="InterPro" id="IPR011006">
    <property type="entry name" value="CheY-like_superfamily"/>
</dbReference>